<dbReference type="InterPro" id="IPR049712">
    <property type="entry name" value="Poly_export"/>
</dbReference>
<feature type="domain" description="AprE-like long alpha-helical hairpin" evidence="5">
    <location>
        <begin position="172"/>
        <end position="359"/>
    </location>
</feature>
<gene>
    <name evidence="6" type="ORF">ABID19_003552</name>
</gene>
<dbReference type="InterPro" id="IPR003715">
    <property type="entry name" value="Poly_export_N"/>
</dbReference>
<protein>
    <submittedName>
        <fullName evidence="6">Polysaccharide export outer membrane protein</fullName>
    </submittedName>
</protein>
<evidence type="ECO:0000256" key="3">
    <source>
        <dbReference type="SAM" id="SignalP"/>
    </source>
</evidence>
<sequence>MSPMTLINRILLAALGMFSAVDMAAAAETRVAYRLSAGDTVEIGIASIPERTQRATVQMDGTIALPEVGMVSVGGLTPAELQTRMETILPTKIFHQRLPDGREQMIVIKPSDVTAVIADYRPIYVTGDVLTPGQQAYRPLMTVRQAIAVSGGFSLLRSRANQVGPDPVDLRRDYESLWGEYTRDHFHSARLRAELQNEAKFDMQAPKGSPLSTAFVSAIAQAEAEGLKLSLDNFQQEQNYLEKSAKDAAAQIEVLLKREQAEVEAVKADEDDLARVTKAHKAGNLTNDRLADVRRGVLLSSSRALETSVELMTTRRQQDDFARQHERNNNLRRIGLLTELKDTNVRLADTTARLRAASQKLQPTGASAQPLPVAGESIQAQITIIRKVGEEWRKQSAGEDTEVAPGDTIEVRFSSALESAAVQ</sequence>
<dbReference type="InterPro" id="IPR058781">
    <property type="entry name" value="HH_AprE-like"/>
</dbReference>
<reference evidence="6 7" key="1">
    <citation type="submission" date="2024-06" db="EMBL/GenBank/DDBJ databases">
        <title>Genomic Encyclopedia of Type Strains, Phase IV (KMG-IV): sequencing the most valuable type-strain genomes for metagenomic binning, comparative biology and taxonomic classification.</title>
        <authorList>
            <person name="Goeker M."/>
        </authorList>
    </citation>
    <scope>NUCLEOTIDE SEQUENCE [LARGE SCALE GENOMIC DNA]</scope>
    <source>
        <strain evidence="6 7">DSM 100022</strain>
    </source>
</reference>
<dbReference type="Gene3D" id="3.10.560.10">
    <property type="entry name" value="Outer membrane lipoprotein wza domain like"/>
    <property type="match status" value="1"/>
</dbReference>
<evidence type="ECO:0000256" key="1">
    <source>
        <dbReference type="ARBA" id="ARBA00022729"/>
    </source>
</evidence>
<dbReference type="Pfam" id="PF02563">
    <property type="entry name" value="Poly_export"/>
    <property type="match status" value="1"/>
</dbReference>
<dbReference type="PANTHER" id="PTHR33619">
    <property type="entry name" value="POLYSACCHARIDE EXPORT PROTEIN GFCE-RELATED"/>
    <property type="match status" value="1"/>
</dbReference>
<feature type="chain" id="PRO_5045217296" evidence="3">
    <location>
        <begin position="25"/>
        <end position="423"/>
    </location>
</feature>
<evidence type="ECO:0000259" key="4">
    <source>
        <dbReference type="Pfam" id="PF02563"/>
    </source>
</evidence>
<keyword evidence="1 3" id="KW-0732">Signal</keyword>
<dbReference type="Proteomes" id="UP001549204">
    <property type="component" value="Unassembled WGS sequence"/>
</dbReference>
<dbReference type="InterPro" id="IPR029017">
    <property type="entry name" value="Enolase-like_N"/>
</dbReference>
<keyword evidence="2" id="KW-0175">Coiled coil</keyword>
<dbReference type="SUPFAM" id="SSF54826">
    <property type="entry name" value="Enolase N-terminal domain-like"/>
    <property type="match status" value="1"/>
</dbReference>
<evidence type="ECO:0000256" key="2">
    <source>
        <dbReference type="SAM" id="Coils"/>
    </source>
</evidence>
<dbReference type="Gene3D" id="3.30.1950.10">
    <property type="entry name" value="wza like domain"/>
    <property type="match status" value="1"/>
</dbReference>
<comment type="caution">
    <text evidence="6">The sequence shown here is derived from an EMBL/GenBank/DDBJ whole genome shotgun (WGS) entry which is preliminary data.</text>
</comment>
<dbReference type="EMBL" id="JBEPMC010000006">
    <property type="protein sequence ID" value="MET3580513.1"/>
    <property type="molecule type" value="Genomic_DNA"/>
</dbReference>
<feature type="domain" description="Polysaccharide export protein N-terminal" evidence="4">
    <location>
        <begin position="30"/>
        <end position="91"/>
    </location>
</feature>
<evidence type="ECO:0000259" key="5">
    <source>
        <dbReference type="Pfam" id="PF25994"/>
    </source>
</evidence>
<dbReference type="Pfam" id="PF25994">
    <property type="entry name" value="HH_AprE"/>
    <property type="match status" value="1"/>
</dbReference>
<feature type="signal peptide" evidence="3">
    <location>
        <begin position="1"/>
        <end position="24"/>
    </location>
</feature>
<keyword evidence="7" id="KW-1185">Reference proteome</keyword>
<dbReference type="PANTHER" id="PTHR33619:SF3">
    <property type="entry name" value="POLYSACCHARIDE EXPORT PROTEIN GFCE-RELATED"/>
    <property type="match status" value="1"/>
</dbReference>
<organism evidence="6 7">
    <name type="scientific">Mesorhizobium robiniae</name>
    <dbReference type="NCBI Taxonomy" id="559315"/>
    <lineage>
        <taxon>Bacteria</taxon>
        <taxon>Pseudomonadati</taxon>
        <taxon>Pseudomonadota</taxon>
        <taxon>Alphaproteobacteria</taxon>
        <taxon>Hyphomicrobiales</taxon>
        <taxon>Phyllobacteriaceae</taxon>
        <taxon>Mesorhizobium</taxon>
    </lineage>
</organism>
<proteinExistence type="predicted"/>
<name>A0ABV2GQF1_9HYPH</name>
<feature type="coiled-coil region" evidence="2">
    <location>
        <begin position="217"/>
        <end position="276"/>
    </location>
</feature>
<evidence type="ECO:0000313" key="7">
    <source>
        <dbReference type="Proteomes" id="UP001549204"/>
    </source>
</evidence>
<accession>A0ABV2GQF1</accession>
<evidence type="ECO:0000313" key="6">
    <source>
        <dbReference type="EMBL" id="MET3580513.1"/>
    </source>
</evidence>